<sequence length="59" mass="6581">HLRRSPRFLPERQTCAGRAAPALKQNGESAGSLTASFPVHHSLPLFRPVIRSCTWLKTK</sequence>
<accession>A0A9X9M7K3</accession>
<reference evidence="1 2" key="1">
    <citation type="submission" date="2018-10" db="EMBL/GenBank/DDBJ databases">
        <authorList>
            <person name="Ekblom R."/>
            <person name="Jareborg N."/>
        </authorList>
    </citation>
    <scope>NUCLEOTIDE SEQUENCE [LARGE SCALE GENOMIC DNA]</scope>
    <source>
        <tissue evidence="1">Muscle</tissue>
    </source>
</reference>
<protein>
    <submittedName>
        <fullName evidence="1">Uncharacterized protein</fullName>
    </submittedName>
</protein>
<dbReference type="EMBL" id="CYRY02043871">
    <property type="protein sequence ID" value="VCX38539.1"/>
    <property type="molecule type" value="Genomic_DNA"/>
</dbReference>
<name>A0A9X9M7K3_GULGU</name>
<proteinExistence type="predicted"/>
<dbReference type="AlphaFoldDB" id="A0A9X9M7K3"/>
<gene>
    <name evidence="1" type="ORF">BN2614_LOCUS2</name>
</gene>
<evidence type="ECO:0000313" key="1">
    <source>
        <dbReference type="EMBL" id="VCX38539.1"/>
    </source>
</evidence>
<evidence type="ECO:0000313" key="2">
    <source>
        <dbReference type="Proteomes" id="UP000269945"/>
    </source>
</evidence>
<keyword evidence="2" id="KW-1185">Reference proteome</keyword>
<organism evidence="1 2">
    <name type="scientific">Gulo gulo</name>
    <name type="common">Wolverine</name>
    <name type="synonym">Gluton</name>
    <dbReference type="NCBI Taxonomy" id="48420"/>
    <lineage>
        <taxon>Eukaryota</taxon>
        <taxon>Metazoa</taxon>
        <taxon>Chordata</taxon>
        <taxon>Craniata</taxon>
        <taxon>Vertebrata</taxon>
        <taxon>Euteleostomi</taxon>
        <taxon>Mammalia</taxon>
        <taxon>Eutheria</taxon>
        <taxon>Laurasiatheria</taxon>
        <taxon>Carnivora</taxon>
        <taxon>Caniformia</taxon>
        <taxon>Musteloidea</taxon>
        <taxon>Mustelidae</taxon>
        <taxon>Guloninae</taxon>
        <taxon>Gulo</taxon>
    </lineage>
</organism>
<feature type="non-terminal residue" evidence="1">
    <location>
        <position position="1"/>
    </location>
</feature>
<comment type="caution">
    <text evidence="1">The sequence shown here is derived from an EMBL/GenBank/DDBJ whole genome shotgun (WGS) entry which is preliminary data.</text>
</comment>
<dbReference type="Proteomes" id="UP000269945">
    <property type="component" value="Unassembled WGS sequence"/>
</dbReference>